<evidence type="ECO:0000259" key="7">
    <source>
        <dbReference type="PROSITE" id="PS51194"/>
    </source>
</evidence>
<comment type="similarity">
    <text evidence="1">Belongs to the helicase family. RecQ subfamily.</text>
</comment>
<name>A0A2N5SYS4_9BASI</name>
<dbReference type="Gene3D" id="3.40.50.300">
    <property type="entry name" value="P-loop containing nucleotide triphosphate hydrolases"/>
    <property type="match status" value="2"/>
</dbReference>
<dbReference type="GO" id="GO:0000724">
    <property type="term" value="P:double-strand break repair via homologous recombination"/>
    <property type="evidence" value="ECO:0007669"/>
    <property type="project" value="TreeGrafter"/>
</dbReference>
<reference evidence="8 9" key="1">
    <citation type="submission" date="2017-11" db="EMBL/GenBank/DDBJ databases">
        <title>De novo assembly and phasing of dikaryotic genomes from two isolates of Puccinia coronata f. sp. avenae, the causal agent of oat crown rust.</title>
        <authorList>
            <person name="Miller M.E."/>
            <person name="Zhang Y."/>
            <person name="Omidvar V."/>
            <person name="Sperschneider J."/>
            <person name="Schwessinger B."/>
            <person name="Raley C."/>
            <person name="Palmer J.M."/>
            <person name="Garnica D."/>
            <person name="Upadhyaya N."/>
            <person name="Rathjen J."/>
            <person name="Taylor J.M."/>
            <person name="Park R.F."/>
            <person name="Dodds P.N."/>
            <person name="Hirsch C.D."/>
            <person name="Kianian S.F."/>
            <person name="Figueroa M."/>
        </authorList>
    </citation>
    <scope>NUCLEOTIDE SEQUENCE [LARGE SCALE GENOMIC DNA]</scope>
    <source>
        <strain evidence="8">12SD80</strain>
    </source>
</reference>
<dbReference type="InterPro" id="IPR027417">
    <property type="entry name" value="P-loop_NTPase"/>
</dbReference>
<dbReference type="GO" id="GO:0043138">
    <property type="term" value="F:3'-5' DNA helicase activity"/>
    <property type="evidence" value="ECO:0007669"/>
    <property type="project" value="UniProtKB-EC"/>
</dbReference>
<keyword evidence="3" id="KW-0413">Isomerase</keyword>
<evidence type="ECO:0000256" key="6">
    <source>
        <dbReference type="SAM" id="MobiDB-lite"/>
    </source>
</evidence>
<sequence length="596" mass="67470">MPLPIAKTKRVWTHRGINVYKKVYEKTDAKLKEHIEKTSLEVYGQSSKPLQTDAVFNLVQGRNTFLLAGTGFGKSQIPELYLKMIPAQKHAIILTLNPLDSLGDNQAAEEISNGVYQFVYLSPEIFLNTTCRPVAIEAIKNSLRLTDSNLDISRGELTCPEIRIIRLTMDSSLASTLDLIKVFPSSKDVTNNQMVPTLVYSGSRNLTLTALDVFDMARETPGMSQSPRSTGAWRFHSVTSNHEKHTCIKDFSRGFFPVVSCTMALGLGQNWKRVQMVVTVGRGDPSSISQMIGRCGRDGRPGLAVVFGEKMQRNGKNRLDQFTRGTPQSDADWMDALHITSMCLRVEISMDNLYGYIPLWADDPNYIEECDRENNMKMETCQCSNFAPKDALRLIGNLPSASVTNFDSILKNKFVPTKIHDLKIKYPKRCKPTRKRKMNDLERSKMDQFKVNLLHDLYEYFYMVFKKDWMVLPKHLYKSNQEVENTSSAEGTLSRPIKKAKNSVDKEKQNEGSTSSQVPSNLNGSNKGLTQSHRPATKKALAEEKRRSAAILREEKNQIKKDSERARREQISAIMQEVKDNHSSQIHADNQNDAIF</sequence>
<evidence type="ECO:0000256" key="2">
    <source>
        <dbReference type="ARBA" id="ARBA00023125"/>
    </source>
</evidence>
<dbReference type="Pfam" id="PF00271">
    <property type="entry name" value="Helicase_C"/>
    <property type="match status" value="1"/>
</dbReference>
<organism evidence="8 9">
    <name type="scientific">Puccinia coronata f. sp. avenae</name>
    <dbReference type="NCBI Taxonomy" id="200324"/>
    <lineage>
        <taxon>Eukaryota</taxon>
        <taxon>Fungi</taxon>
        <taxon>Dikarya</taxon>
        <taxon>Basidiomycota</taxon>
        <taxon>Pucciniomycotina</taxon>
        <taxon>Pucciniomycetes</taxon>
        <taxon>Pucciniales</taxon>
        <taxon>Pucciniaceae</taxon>
        <taxon>Puccinia</taxon>
    </lineage>
</organism>
<dbReference type="GO" id="GO:0009378">
    <property type="term" value="F:four-way junction helicase activity"/>
    <property type="evidence" value="ECO:0007669"/>
    <property type="project" value="TreeGrafter"/>
</dbReference>
<evidence type="ECO:0000256" key="1">
    <source>
        <dbReference type="ARBA" id="ARBA00005446"/>
    </source>
</evidence>
<dbReference type="PANTHER" id="PTHR13710">
    <property type="entry name" value="DNA HELICASE RECQ FAMILY MEMBER"/>
    <property type="match status" value="1"/>
</dbReference>
<dbReference type="PROSITE" id="PS51194">
    <property type="entry name" value="HELICASE_CTER"/>
    <property type="match status" value="1"/>
</dbReference>
<evidence type="ECO:0000313" key="9">
    <source>
        <dbReference type="Proteomes" id="UP000235392"/>
    </source>
</evidence>
<accession>A0A2N5SYS4</accession>
<protein>
    <recommendedName>
        <fullName evidence="5">DNA 3'-5' helicase</fullName>
        <ecNumber evidence="5">5.6.2.4</ecNumber>
    </recommendedName>
</protein>
<evidence type="ECO:0000313" key="8">
    <source>
        <dbReference type="EMBL" id="PLW18362.1"/>
    </source>
</evidence>
<comment type="caution">
    <text evidence="8">The sequence shown here is derived from an EMBL/GenBank/DDBJ whole genome shotgun (WGS) entry which is preliminary data.</text>
</comment>
<dbReference type="GO" id="GO:0003677">
    <property type="term" value="F:DNA binding"/>
    <property type="evidence" value="ECO:0007669"/>
    <property type="project" value="UniProtKB-KW"/>
</dbReference>
<feature type="region of interest" description="Disordered" evidence="6">
    <location>
        <begin position="481"/>
        <end position="567"/>
    </location>
</feature>
<dbReference type="SUPFAM" id="SSF52540">
    <property type="entry name" value="P-loop containing nucleoside triphosphate hydrolases"/>
    <property type="match status" value="1"/>
</dbReference>
<evidence type="ECO:0000256" key="4">
    <source>
        <dbReference type="ARBA" id="ARBA00034617"/>
    </source>
</evidence>
<feature type="compositionally biased region" description="Basic and acidic residues" evidence="6">
    <location>
        <begin position="540"/>
        <end position="567"/>
    </location>
</feature>
<comment type="catalytic activity">
    <reaction evidence="4">
        <text>Couples ATP hydrolysis with the unwinding of duplex DNA by translocating in the 3'-5' direction.</text>
        <dbReference type="EC" id="5.6.2.4"/>
    </reaction>
</comment>
<dbReference type="EC" id="5.6.2.4" evidence="5"/>
<feature type="domain" description="Helicase C-terminal" evidence="7">
    <location>
        <begin position="168"/>
        <end position="338"/>
    </location>
</feature>
<dbReference type="InterPro" id="IPR001650">
    <property type="entry name" value="Helicase_C-like"/>
</dbReference>
<dbReference type="Proteomes" id="UP000235392">
    <property type="component" value="Unassembled WGS sequence"/>
</dbReference>
<dbReference type="GO" id="GO:0005694">
    <property type="term" value="C:chromosome"/>
    <property type="evidence" value="ECO:0007669"/>
    <property type="project" value="TreeGrafter"/>
</dbReference>
<evidence type="ECO:0000256" key="3">
    <source>
        <dbReference type="ARBA" id="ARBA00023235"/>
    </source>
</evidence>
<proteinExistence type="inferred from homology"/>
<feature type="compositionally biased region" description="Polar residues" evidence="6">
    <location>
        <begin position="511"/>
        <end position="534"/>
    </location>
</feature>
<evidence type="ECO:0000256" key="5">
    <source>
        <dbReference type="ARBA" id="ARBA00034808"/>
    </source>
</evidence>
<feature type="compositionally biased region" description="Polar residues" evidence="6">
    <location>
        <begin position="481"/>
        <end position="491"/>
    </location>
</feature>
<gene>
    <name evidence="8" type="ORF">PCASD_20926</name>
</gene>
<dbReference type="GO" id="GO:0005737">
    <property type="term" value="C:cytoplasm"/>
    <property type="evidence" value="ECO:0007669"/>
    <property type="project" value="TreeGrafter"/>
</dbReference>
<dbReference type="AlphaFoldDB" id="A0A2N5SYS4"/>
<dbReference type="EMBL" id="PGCI01000734">
    <property type="protein sequence ID" value="PLW18362.1"/>
    <property type="molecule type" value="Genomic_DNA"/>
</dbReference>
<keyword evidence="2" id="KW-0238">DNA-binding</keyword>
<dbReference type="PANTHER" id="PTHR13710:SF105">
    <property type="entry name" value="ATP-DEPENDENT DNA HELICASE Q1"/>
    <property type="match status" value="1"/>
</dbReference>